<evidence type="ECO:0000256" key="1">
    <source>
        <dbReference type="ARBA" id="ARBA00001823"/>
    </source>
</evidence>
<organism evidence="16 17">
    <name type="scientific">Flavobacterium sediminis</name>
    <dbReference type="NCBI Taxonomy" id="2201181"/>
    <lineage>
        <taxon>Bacteria</taxon>
        <taxon>Pseudomonadati</taxon>
        <taxon>Bacteroidota</taxon>
        <taxon>Flavobacteriia</taxon>
        <taxon>Flavobacteriales</taxon>
        <taxon>Flavobacteriaceae</taxon>
        <taxon>Flavobacterium</taxon>
    </lineage>
</organism>
<dbReference type="EMBL" id="CP029463">
    <property type="protein sequence ID" value="AWM13063.1"/>
    <property type="molecule type" value="Genomic_DNA"/>
</dbReference>
<dbReference type="NCBIfam" id="TIGR00455">
    <property type="entry name" value="apsK"/>
    <property type="match status" value="1"/>
</dbReference>
<keyword evidence="17" id="KW-1185">Reference proteome</keyword>
<keyword evidence="13" id="KW-0597">Phosphoprotein</keyword>
<feature type="binding site" evidence="13">
    <location>
        <begin position="32"/>
        <end position="39"/>
    </location>
    <ligand>
        <name>ATP</name>
        <dbReference type="ChEBI" id="CHEBI:30616"/>
    </ligand>
</feature>
<dbReference type="PANTHER" id="PTHR11055:SF1">
    <property type="entry name" value="PAPS SYNTHETASE, ISOFORM D"/>
    <property type="match status" value="1"/>
</dbReference>
<evidence type="ECO:0000259" key="15">
    <source>
        <dbReference type="Pfam" id="PF01583"/>
    </source>
</evidence>
<evidence type="ECO:0000256" key="8">
    <source>
        <dbReference type="ARBA" id="ARBA00022777"/>
    </source>
</evidence>
<evidence type="ECO:0000256" key="6">
    <source>
        <dbReference type="ARBA" id="ARBA00022679"/>
    </source>
</evidence>
<evidence type="ECO:0000256" key="4">
    <source>
        <dbReference type="ARBA" id="ARBA00007008"/>
    </source>
</evidence>
<keyword evidence="6 13" id="KW-0808">Transferase</keyword>
<dbReference type="CDD" id="cd02027">
    <property type="entry name" value="APSK"/>
    <property type="match status" value="1"/>
</dbReference>
<evidence type="ECO:0000256" key="5">
    <source>
        <dbReference type="ARBA" id="ARBA00012121"/>
    </source>
</evidence>
<evidence type="ECO:0000256" key="13">
    <source>
        <dbReference type="HAMAP-Rule" id="MF_00065"/>
    </source>
</evidence>
<dbReference type="GO" id="GO:0004020">
    <property type="term" value="F:adenylylsulfate kinase activity"/>
    <property type="evidence" value="ECO:0007669"/>
    <property type="project" value="UniProtKB-UniRule"/>
</dbReference>
<keyword evidence="8 13" id="KW-0418">Kinase</keyword>
<feature type="domain" description="APS kinase" evidence="15">
    <location>
        <begin position="25"/>
        <end position="174"/>
    </location>
</feature>
<gene>
    <name evidence="13 16" type="primary">cysC</name>
    <name evidence="16" type="ORF">DI487_03730</name>
</gene>
<dbReference type="AlphaFoldDB" id="A0A2U8QSC6"/>
<evidence type="ECO:0000256" key="3">
    <source>
        <dbReference type="ARBA" id="ARBA00004806"/>
    </source>
</evidence>
<dbReference type="PANTHER" id="PTHR11055">
    <property type="entry name" value="BIFUNCTIONAL 3'-PHOSPHOADENOSINE 5'-PHOSPHOSULFATE SYNTHASE"/>
    <property type="match status" value="1"/>
</dbReference>
<comment type="pathway">
    <text evidence="3 13 14">Sulfur metabolism; hydrogen sulfide biosynthesis; sulfite from sulfate: step 2/3.</text>
</comment>
<evidence type="ECO:0000256" key="10">
    <source>
        <dbReference type="ARBA" id="ARBA00029724"/>
    </source>
</evidence>
<name>A0A2U8QSC6_9FLAO</name>
<dbReference type="SUPFAM" id="SSF52540">
    <property type="entry name" value="P-loop containing nucleoside triphosphate hydrolases"/>
    <property type="match status" value="1"/>
</dbReference>
<dbReference type="GO" id="GO:0070814">
    <property type="term" value="P:hydrogen sulfide biosynthetic process"/>
    <property type="evidence" value="ECO:0007669"/>
    <property type="project" value="UniProtKB-UniRule"/>
</dbReference>
<dbReference type="RefSeq" id="WP_109568471.1">
    <property type="nucleotide sequence ID" value="NZ_CP029463.1"/>
</dbReference>
<comment type="function">
    <text evidence="2 13 14">Catalyzes the synthesis of activated sulfate.</text>
</comment>
<dbReference type="GO" id="GO:0000103">
    <property type="term" value="P:sulfate assimilation"/>
    <property type="evidence" value="ECO:0007669"/>
    <property type="project" value="UniProtKB-UniRule"/>
</dbReference>
<dbReference type="EC" id="2.7.1.25" evidence="5 13"/>
<proteinExistence type="inferred from homology"/>
<dbReference type="GO" id="GO:0005524">
    <property type="term" value="F:ATP binding"/>
    <property type="evidence" value="ECO:0007669"/>
    <property type="project" value="UniProtKB-UniRule"/>
</dbReference>
<evidence type="ECO:0000313" key="16">
    <source>
        <dbReference type="EMBL" id="AWM13063.1"/>
    </source>
</evidence>
<evidence type="ECO:0000256" key="14">
    <source>
        <dbReference type="RuleBase" id="RU004347"/>
    </source>
</evidence>
<comment type="catalytic activity">
    <reaction evidence="1 13 14">
        <text>adenosine 5'-phosphosulfate + ATP = 3'-phosphoadenylyl sulfate + ADP + H(+)</text>
        <dbReference type="Rhea" id="RHEA:24152"/>
        <dbReference type="ChEBI" id="CHEBI:15378"/>
        <dbReference type="ChEBI" id="CHEBI:30616"/>
        <dbReference type="ChEBI" id="CHEBI:58243"/>
        <dbReference type="ChEBI" id="CHEBI:58339"/>
        <dbReference type="ChEBI" id="CHEBI:456216"/>
        <dbReference type="EC" id="2.7.1.25"/>
    </reaction>
</comment>
<sequence length="199" mass="22572">MSTNIHEHTFEINKAKRQELLKQKAVLVWFTGLSGSGKSTVAGMLERKLFDLNFKTYLLDGDNVRGGLNSNLSFSIEDRKENIRRVAEVARLFLDSGTVVLASFVSPLEEYRTLVKEIVGSENYVEVFVDTPLEECEKRDVKGLYEKARKGLIKDFTGISSPYEKPVNPDICIDTSKLSLENSVNLIFEKIKDKITHHE</sequence>
<dbReference type="Gene3D" id="3.40.50.300">
    <property type="entry name" value="P-loop containing nucleotide triphosphate hydrolases"/>
    <property type="match status" value="1"/>
</dbReference>
<evidence type="ECO:0000313" key="17">
    <source>
        <dbReference type="Proteomes" id="UP000245429"/>
    </source>
</evidence>
<reference evidence="16 17" key="1">
    <citation type="submission" date="2018-05" db="EMBL/GenBank/DDBJ databases">
        <title>Flavobacterium sp. MEBiC07310.</title>
        <authorList>
            <person name="Baek K."/>
        </authorList>
    </citation>
    <scope>NUCLEOTIDE SEQUENCE [LARGE SCALE GENOMIC DNA]</scope>
    <source>
        <strain evidence="16 17">MEBiC07310</strain>
    </source>
</reference>
<keyword evidence="9 13" id="KW-0067">ATP-binding</keyword>
<dbReference type="UniPathway" id="UPA00140">
    <property type="reaction ID" value="UER00205"/>
</dbReference>
<accession>A0A2U8QSC6</accession>
<evidence type="ECO:0000256" key="7">
    <source>
        <dbReference type="ARBA" id="ARBA00022741"/>
    </source>
</evidence>
<evidence type="ECO:0000256" key="2">
    <source>
        <dbReference type="ARBA" id="ARBA00002632"/>
    </source>
</evidence>
<dbReference type="HAMAP" id="MF_00065">
    <property type="entry name" value="Adenylyl_sulf_kinase"/>
    <property type="match status" value="1"/>
</dbReference>
<dbReference type="InterPro" id="IPR002891">
    <property type="entry name" value="APS"/>
</dbReference>
<dbReference type="Pfam" id="PF01583">
    <property type="entry name" value="APS_kinase"/>
    <property type="match status" value="1"/>
</dbReference>
<evidence type="ECO:0000256" key="9">
    <source>
        <dbReference type="ARBA" id="ARBA00022840"/>
    </source>
</evidence>
<comment type="similarity">
    <text evidence="4 13 14">Belongs to the APS kinase family.</text>
</comment>
<evidence type="ECO:0000256" key="11">
    <source>
        <dbReference type="ARBA" id="ARBA00031393"/>
    </source>
</evidence>
<keyword evidence="7 13" id="KW-0547">Nucleotide-binding</keyword>
<dbReference type="Proteomes" id="UP000245429">
    <property type="component" value="Chromosome"/>
</dbReference>
<feature type="active site" description="Phosphoserine intermediate" evidence="13">
    <location>
        <position position="106"/>
    </location>
</feature>
<dbReference type="InterPro" id="IPR059117">
    <property type="entry name" value="APS_kinase_dom"/>
</dbReference>
<dbReference type="OrthoDB" id="9804504at2"/>
<dbReference type="KEGG" id="fse:DI487_03730"/>
<evidence type="ECO:0000256" key="12">
    <source>
        <dbReference type="ARBA" id="ARBA00031464"/>
    </source>
</evidence>
<dbReference type="NCBIfam" id="NF003013">
    <property type="entry name" value="PRK03846.1"/>
    <property type="match status" value="1"/>
</dbReference>
<protein>
    <recommendedName>
        <fullName evidence="5 13">Adenylyl-sulfate kinase</fullName>
        <ecNumber evidence="5 13">2.7.1.25</ecNumber>
    </recommendedName>
    <alternativeName>
        <fullName evidence="11 13">APS kinase</fullName>
    </alternativeName>
    <alternativeName>
        <fullName evidence="12 13">ATP adenosine-5'-phosphosulfate 3'-phosphotransferase</fullName>
    </alternativeName>
    <alternativeName>
        <fullName evidence="10 13">Adenosine-5'-phosphosulfate kinase</fullName>
    </alternativeName>
</protein>
<dbReference type="InterPro" id="IPR027417">
    <property type="entry name" value="P-loop_NTPase"/>
</dbReference>